<dbReference type="Proteomes" id="UP001606301">
    <property type="component" value="Unassembled WGS sequence"/>
</dbReference>
<name>A0ABW7FGM1_9BURK</name>
<dbReference type="RefSeq" id="WP_394395383.1">
    <property type="nucleotide sequence ID" value="NZ_JBIGHW010000002.1"/>
</dbReference>
<feature type="domain" description="Bacterial HORMA" evidence="1">
    <location>
        <begin position="3"/>
        <end position="169"/>
    </location>
</feature>
<keyword evidence="3" id="KW-1185">Reference proteome</keyword>
<dbReference type="Pfam" id="PF18138">
    <property type="entry name" value="bacHORMA_1"/>
    <property type="match status" value="1"/>
</dbReference>
<comment type="caution">
    <text evidence="2">The sequence shown here is derived from an EMBL/GenBank/DDBJ whole genome shotgun (WGS) entry which is preliminary data.</text>
</comment>
<evidence type="ECO:0000313" key="2">
    <source>
        <dbReference type="EMBL" id="MFG6439754.1"/>
    </source>
</evidence>
<sequence length="172" mass="18918">MSYSFTTTQTRTFTVTHARHMAAKVAADLKRLQRLYGHISDTRIAEFEGEVTELLRQGYLGEVTYGFKRDNKWIEPTLRYTAAELADGGADDDPGRVPAGRDISGAVFGSFLSYSSAWYALTTQQQEAVENQLPLKRGSGTSPAVHNGYFANDKTYSSGGQSLGRASVRSYT</sequence>
<reference evidence="2 3" key="1">
    <citation type="submission" date="2024-08" db="EMBL/GenBank/DDBJ databases">
        <authorList>
            <person name="Lu H."/>
        </authorList>
    </citation>
    <scope>NUCLEOTIDE SEQUENCE [LARGE SCALE GENOMIC DNA]</scope>
    <source>
        <strain evidence="2 3">LKC17W</strain>
    </source>
</reference>
<organism evidence="2 3">
    <name type="scientific">Pelomonas margarita</name>
    <dbReference type="NCBI Taxonomy" id="3299031"/>
    <lineage>
        <taxon>Bacteria</taxon>
        <taxon>Pseudomonadati</taxon>
        <taxon>Pseudomonadota</taxon>
        <taxon>Betaproteobacteria</taxon>
        <taxon>Burkholderiales</taxon>
        <taxon>Sphaerotilaceae</taxon>
        <taxon>Roseateles</taxon>
    </lineage>
</organism>
<protein>
    <recommendedName>
        <fullName evidence="1">Bacterial HORMA domain-containing protein</fullName>
    </recommendedName>
</protein>
<gene>
    <name evidence="2" type="ORF">ACG0Z3_03580</name>
</gene>
<evidence type="ECO:0000259" key="1">
    <source>
        <dbReference type="Pfam" id="PF18138"/>
    </source>
</evidence>
<dbReference type="InterPro" id="IPR041162">
    <property type="entry name" value="Bact_HORMA_1"/>
</dbReference>
<evidence type="ECO:0000313" key="3">
    <source>
        <dbReference type="Proteomes" id="UP001606301"/>
    </source>
</evidence>
<dbReference type="EMBL" id="JBIGHW010000002">
    <property type="protein sequence ID" value="MFG6439754.1"/>
    <property type="molecule type" value="Genomic_DNA"/>
</dbReference>
<proteinExistence type="predicted"/>
<accession>A0ABW7FGM1</accession>